<dbReference type="Proteomes" id="UP001481677">
    <property type="component" value="Unassembled WGS sequence"/>
</dbReference>
<dbReference type="EMBL" id="JAZHGA010000003">
    <property type="protein sequence ID" value="MEM5339231.1"/>
    <property type="molecule type" value="Genomic_DNA"/>
</dbReference>
<evidence type="ECO:0000313" key="1">
    <source>
        <dbReference type="EMBL" id="MEM5339231.1"/>
    </source>
</evidence>
<gene>
    <name evidence="1" type="ORF">V4C56_06240</name>
</gene>
<sequence length="50" mass="5752">MKGLEQPSTELTFERRKNLAEERRAQTNKHCAEFIPSKGVNFFARDSSPV</sequence>
<comment type="caution">
    <text evidence="1">The sequence shown here is derived from an EMBL/GenBank/DDBJ whole genome shotgun (WGS) entry which is preliminary data.</text>
</comment>
<accession>A0ABU9QWR2</accession>
<name>A0ABU9QWR2_9BURK</name>
<protein>
    <submittedName>
        <fullName evidence="1">Uncharacterized protein</fullName>
    </submittedName>
</protein>
<keyword evidence="2" id="KW-1185">Reference proteome</keyword>
<evidence type="ECO:0000313" key="2">
    <source>
        <dbReference type="Proteomes" id="UP001481677"/>
    </source>
</evidence>
<proteinExistence type="predicted"/>
<organism evidence="1 2">
    <name type="scientific">Paraburkholderia azotifigens</name>
    <dbReference type="NCBI Taxonomy" id="2057004"/>
    <lineage>
        <taxon>Bacteria</taxon>
        <taxon>Pseudomonadati</taxon>
        <taxon>Pseudomonadota</taxon>
        <taxon>Betaproteobacteria</taxon>
        <taxon>Burkholderiales</taxon>
        <taxon>Burkholderiaceae</taxon>
        <taxon>Paraburkholderia</taxon>
    </lineage>
</organism>
<reference evidence="1 2" key="1">
    <citation type="submission" date="2024-01" db="EMBL/GenBank/DDBJ databases">
        <title>The diversity of rhizobia nodulating Mimosa spp. in eleven states of Brazil covering several biomes is determined by host plant, location, and edaphic factors.</title>
        <authorList>
            <person name="Rouws L."/>
            <person name="Barauna A."/>
            <person name="Beukes C."/>
            <person name="De Faria S.M."/>
            <person name="Gross E."/>
            <person name="Dos Reis Junior F.B."/>
            <person name="Simon M."/>
            <person name="Maluk M."/>
            <person name="Odee D.W."/>
            <person name="Kenicer G."/>
            <person name="Young J.P.W."/>
            <person name="Reis V.M."/>
            <person name="Zilli J."/>
            <person name="James E.K."/>
        </authorList>
    </citation>
    <scope>NUCLEOTIDE SEQUENCE [LARGE SCALE GENOMIC DNA]</scope>
    <source>
        <strain evidence="1 2">JPY530</strain>
    </source>
</reference>